<proteinExistence type="predicted"/>
<dbReference type="EMBL" id="JMCC02000039">
    <property type="protein sequence ID" value="KIG16393.1"/>
    <property type="molecule type" value="Genomic_DNA"/>
</dbReference>
<accession>A0A0C1ZYR8</accession>
<organism evidence="1 2">
    <name type="scientific">Enhygromyxa salina</name>
    <dbReference type="NCBI Taxonomy" id="215803"/>
    <lineage>
        <taxon>Bacteria</taxon>
        <taxon>Pseudomonadati</taxon>
        <taxon>Myxococcota</taxon>
        <taxon>Polyangia</taxon>
        <taxon>Nannocystales</taxon>
        <taxon>Nannocystaceae</taxon>
        <taxon>Enhygromyxa</taxon>
    </lineage>
</organism>
<gene>
    <name evidence="1" type="ORF">DB30_04560</name>
</gene>
<evidence type="ECO:0000313" key="1">
    <source>
        <dbReference type="EMBL" id="KIG16393.1"/>
    </source>
</evidence>
<protein>
    <submittedName>
        <fullName evidence="1">Uncharacterized protein</fullName>
    </submittedName>
</protein>
<evidence type="ECO:0000313" key="2">
    <source>
        <dbReference type="Proteomes" id="UP000031599"/>
    </source>
</evidence>
<name>A0A0C1ZYR8_9BACT</name>
<dbReference type="Proteomes" id="UP000031599">
    <property type="component" value="Unassembled WGS sequence"/>
</dbReference>
<dbReference type="AlphaFoldDB" id="A0A0C1ZYR8"/>
<comment type="caution">
    <text evidence="1">The sequence shown here is derived from an EMBL/GenBank/DDBJ whole genome shotgun (WGS) entry which is preliminary data.</text>
</comment>
<reference evidence="1 2" key="1">
    <citation type="submission" date="2014-12" db="EMBL/GenBank/DDBJ databases">
        <title>Genome assembly of Enhygromyxa salina DSM 15201.</title>
        <authorList>
            <person name="Sharma G."/>
            <person name="Subramanian S."/>
        </authorList>
    </citation>
    <scope>NUCLEOTIDE SEQUENCE [LARGE SCALE GENOMIC DNA]</scope>
    <source>
        <strain evidence="1 2">DSM 15201</strain>
    </source>
</reference>
<sequence>MATRRAVRAIGLPTGGAGLFLRGGGHAEVIGPGMALLQSF</sequence>